<dbReference type="EMBL" id="QGKY02001015">
    <property type="protein sequence ID" value="KAF2574554.1"/>
    <property type="molecule type" value="Genomic_DNA"/>
</dbReference>
<accession>A0A8S9IXL2</accession>
<proteinExistence type="predicted"/>
<comment type="caution">
    <text evidence="1">The sequence shown here is derived from an EMBL/GenBank/DDBJ whole genome shotgun (WGS) entry which is preliminary data.</text>
</comment>
<gene>
    <name evidence="1" type="ORF">F2Q70_00003575</name>
</gene>
<sequence>MSSIDGGELVSVDETGGWLESCDEQGLLSIDEERIPLTSSPSWEIPVSACSSWLLGMCHRLGWSRTDSSTIPRMMSLGVVLKVERVPPFIVWGIVHRGSNTPSGLSTSFLPGLIGFSSDLWVFALLVEIFCPGVMDDPASRRMPPFWKDQDVFMDLGLLGRGPQSSFSG</sequence>
<evidence type="ECO:0000313" key="1">
    <source>
        <dbReference type="EMBL" id="KAF2574554.1"/>
    </source>
</evidence>
<reference evidence="1" key="1">
    <citation type="submission" date="2019-12" db="EMBL/GenBank/DDBJ databases">
        <title>Genome sequencing and annotation of Brassica cretica.</title>
        <authorList>
            <person name="Studholme D.J."/>
            <person name="Sarris P.F."/>
        </authorList>
    </citation>
    <scope>NUCLEOTIDE SEQUENCE</scope>
    <source>
        <strain evidence="1">PFS-102/07</strain>
        <tissue evidence="1">Leaf</tissue>
    </source>
</reference>
<protein>
    <submittedName>
        <fullName evidence="1">Uncharacterized protein</fullName>
    </submittedName>
</protein>
<name>A0A8S9IXL2_BRACR</name>
<dbReference type="AlphaFoldDB" id="A0A8S9IXL2"/>
<organism evidence="1">
    <name type="scientific">Brassica cretica</name>
    <name type="common">Mustard</name>
    <dbReference type="NCBI Taxonomy" id="69181"/>
    <lineage>
        <taxon>Eukaryota</taxon>
        <taxon>Viridiplantae</taxon>
        <taxon>Streptophyta</taxon>
        <taxon>Embryophyta</taxon>
        <taxon>Tracheophyta</taxon>
        <taxon>Spermatophyta</taxon>
        <taxon>Magnoliopsida</taxon>
        <taxon>eudicotyledons</taxon>
        <taxon>Gunneridae</taxon>
        <taxon>Pentapetalae</taxon>
        <taxon>rosids</taxon>
        <taxon>malvids</taxon>
        <taxon>Brassicales</taxon>
        <taxon>Brassicaceae</taxon>
        <taxon>Brassiceae</taxon>
        <taxon>Brassica</taxon>
    </lineage>
</organism>